<dbReference type="Pfam" id="PF00561">
    <property type="entry name" value="Abhydrolase_1"/>
    <property type="match status" value="1"/>
</dbReference>
<dbReference type="AlphaFoldDB" id="A0A179B5W7"/>
<feature type="domain" description="AB hydrolase-1" evidence="1">
    <location>
        <begin position="22"/>
        <end position="250"/>
    </location>
</feature>
<evidence type="ECO:0000313" key="3">
    <source>
        <dbReference type="Proteomes" id="UP000078368"/>
    </source>
</evidence>
<organism evidence="2 3">
    <name type="scientific">Peptidiphaga gingivicola</name>
    <dbReference type="NCBI Taxonomy" id="2741497"/>
    <lineage>
        <taxon>Bacteria</taxon>
        <taxon>Bacillati</taxon>
        <taxon>Actinomycetota</taxon>
        <taxon>Actinomycetes</taxon>
        <taxon>Actinomycetales</taxon>
        <taxon>Actinomycetaceae</taxon>
        <taxon>Peptidiphaga</taxon>
    </lineage>
</organism>
<dbReference type="Proteomes" id="UP000078368">
    <property type="component" value="Unassembled WGS sequence"/>
</dbReference>
<dbReference type="PANTHER" id="PTHR43194">
    <property type="entry name" value="HYDROLASE ALPHA/BETA FOLD FAMILY"/>
    <property type="match status" value="1"/>
</dbReference>
<protein>
    <submittedName>
        <fullName evidence="2">Hydrolase</fullName>
    </submittedName>
</protein>
<sequence>MTISNISVPGGTICVEAAGEGPLVVCSPAMGDSRDAFAPFSRRLVEAGFRVAAADLRGHGDSSTGFDYYGDEPTAQDMLAVVDELGGGPAILAGASMSAAAAAIAAGKEPEKVSGLILFGPFLRGASNPLTRLGFRLALARPWGPAIWRLYSRRLWPGLGDQASARASRLSSILKRKGHWAAFSKTARTDHAVVAPWFNRVTAPALVVMGAEDPDWKDPRAEASWAASQFAQGAFAMVEGVGHAPMLESPDVAAREAIAFASRIGFGGMHA</sequence>
<dbReference type="Gene3D" id="3.40.50.1820">
    <property type="entry name" value="alpha/beta hydrolase"/>
    <property type="match status" value="1"/>
</dbReference>
<dbReference type="PRINTS" id="PR00412">
    <property type="entry name" value="EPOXHYDRLASE"/>
</dbReference>
<proteinExistence type="predicted"/>
<keyword evidence="2" id="KW-0378">Hydrolase</keyword>
<dbReference type="PANTHER" id="PTHR43194:SF2">
    <property type="entry name" value="PEROXISOMAL MEMBRANE PROTEIN LPX1"/>
    <property type="match status" value="1"/>
</dbReference>
<evidence type="ECO:0000259" key="1">
    <source>
        <dbReference type="Pfam" id="PF00561"/>
    </source>
</evidence>
<dbReference type="InterPro" id="IPR000073">
    <property type="entry name" value="AB_hydrolase_1"/>
</dbReference>
<dbReference type="SUPFAM" id="SSF53474">
    <property type="entry name" value="alpha/beta-Hydrolases"/>
    <property type="match status" value="1"/>
</dbReference>
<dbReference type="STRING" id="1823756.A4H34_05835"/>
<evidence type="ECO:0000313" key="2">
    <source>
        <dbReference type="EMBL" id="OAP86643.1"/>
    </source>
</evidence>
<dbReference type="RefSeq" id="WP_064231363.1">
    <property type="nucleotide sequence ID" value="NZ_LVZK01000001.1"/>
</dbReference>
<dbReference type="InterPro" id="IPR029058">
    <property type="entry name" value="AB_hydrolase_fold"/>
</dbReference>
<dbReference type="OrthoDB" id="3771266at2"/>
<comment type="caution">
    <text evidence="2">The sequence shown here is derived from an EMBL/GenBank/DDBJ whole genome shotgun (WGS) entry which is preliminary data.</text>
</comment>
<name>A0A179B5W7_9ACTO</name>
<reference evidence="2 3" key="1">
    <citation type="submission" date="2016-04" db="EMBL/GenBank/DDBJ databases">
        <title>Peptidophaga gingivicola gen. nov., sp. nov., isolated from human subgingival plaque.</title>
        <authorList>
            <person name="Beall C.J."/>
            <person name="Mokrzan E.M."/>
            <person name="Griffen A.L."/>
            <person name="Leys E.J."/>
        </authorList>
    </citation>
    <scope>NUCLEOTIDE SEQUENCE [LARGE SCALE GENOMIC DNA]</scope>
    <source>
        <strain evidence="2 3">BA112</strain>
    </source>
</reference>
<accession>A0A179B5W7</accession>
<dbReference type="InterPro" id="IPR000639">
    <property type="entry name" value="Epox_hydrolase-like"/>
</dbReference>
<dbReference type="InterPro" id="IPR050228">
    <property type="entry name" value="Carboxylesterase_BioH"/>
</dbReference>
<gene>
    <name evidence="2" type="ORF">A4H34_05835</name>
</gene>
<dbReference type="EMBL" id="LVZK01000001">
    <property type="protein sequence ID" value="OAP86643.1"/>
    <property type="molecule type" value="Genomic_DNA"/>
</dbReference>
<keyword evidence="3" id="KW-1185">Reference proteome</keyword>
<dbReference type="GO" id="GO:0016787">
    <property type="term" value="F:hydrolase activity"/>
    <property type="evidence" value="ECO:0007669"/>
    <property type="project" value="UniProtKB-KW"/>
</dbReference>